<comment type="similarity">
    <text evidence="2">Belongs to the YkuD family.</text>
</comment>
<evidence type="ECO:0000256" key="2">
    <source>
        <dbReference type="ARBA" id="ARBA00005992"/>
    </source>
</evidence>
<dbReference type="EMBL" id="SWBQ01000002">
    <property type="protein sequence ID" value="TKC07168.1"/>
    <property type="molecule type" value="Genomic_DNA"/>
</dbReference>
<protein>
    <recommendedName>
        <fullName evidence="9">L,D-TPase catalytic domain-containing protein</fullName>
    </recommendedName>
</protein>
<organism evidence="10 11">
    <name type="scientific">Pedobacter frigoris</name>
    <dbReference type="NCBI Taxonomy" id="2571272"/>
    <lineage>
        <taxon>Bacteria</taxon>
        <taxon>Pseudomonadati</taxon>
        <taxon>Bacteroidota</taxon>
        <taxon>Sphingobacteriia</taxon>
        <taxon>Sphingobacteriales</taxon>
        <taxon>Sphingobacteriaceae</taxon>
        <taxon>Pedobacter</taxon>
    </lineage>
</organism>
<evidence type="ECO:0000256" key="4">
    <source>
        <dbReference type="ARBA" id="ARBA00022960"/>
    </source>
</evidence>
<dbReference type="Pfam" id="PF03734">
    <property type="entry name" value="YkuD"/>
    <property type="match status" value="1"/>
</dbReference>
<feature type="active site" description="Proton donor/acceptor" evidence="7">
    <location>
        <position position="153"/>
    </location>
</feature>
<keyword evidence="5 7" id="KW-0573">Peptidoglycan synthesis</keyword>
<feature type="domain" description="L,D-TPase catalytic" evidence="9">
    <location>
        <begin position="59"/>
        <end position="192"/>
    </location>
</feature>
<dbReference type="AlphaFoldDB" id="A0A4V5P0X9"/>
<dbReference type="GO" id="GO:0071555">
    <property type="term" value="P:cell wall organization"/>
    <property type="evidence" value="ECO:0007669"/>
    <property type="project" value="UniProtKB-UniRule"/>
</dbReference>
<dbReference type="InterPro" id="IPR005490">
    <property type="entry name" value="LD_TPept_cat_dom"/>
</dbReference>
<keyword evidence="3" id="KW-0808">Transferase</keyword>
<evidence type="ECO:0000256" key="8">
    <source>
        <dbReference type="SAM" id="SignalP"/>
    </source>
</evidence>
<feature type="active site" description="Nucleophile" evidence="7">
    <location>
        <position position="161"/>
    </location>
</feature>
<proteinExistence type="inferred from homology"/>
<accession>A0A4V5P0X9</accession>
<feature type="chain" id="PRO_5020307936" description="L,D-TPase catalytic domain-containing protein" evidence="8">
    <location>
        <begin position="20"/>
        <end position="244"/>
    </location>
</feature>
<dbReference type="GO" id="GO:0008360">
    <property type="term" value="P:regulation of cell shape"/>
    <property type="evidence" value="ECO:0007669"/>
    <property type="project" value="UniProtKB-UniRule"/>
</dbReference>
<evidence type="ECO:0000259" key="9">
    <source>
        <dbReference type="PROSITE" id="PS52029"/>
    </source>
</evidence>
<keyword evidence="11" id="KW-1185">Reference proteome</keyword>
<evidence type="ECO:0000256" key="6">
    <source>
        <dbReference type="ARBA" id="ARBA00023316"/>
    </source>
</evidence>
<name>A0A4V5P0X9_9SPHI</name>
<keyword evidence="6 7" id="KW-0961">Cell wall biogenesis/degradation</keyword>
<dbReference type="UniPathway" id="UPA00219"/>
<dbReference type="PANTHER" id="PTHR36699">
    <property type="entry name" value="LD-TRANSPEPTIDASE"/>
    <property type="match status" value="1"/>
</dbReference>
<reference evidence="10 11" key="1">
    <citation type="submission" date="2019-04" db="EMBL/GenBank/DDBJ databases">
        <title>Pedobacter sp. RP-3-15 sp. nov., isolated from Arctic soil.</title>
        <authorList>
            <person name="Dahal R.H."/>
            <person name="Kim D.-U."/>
        </authorList>
    </citation>
    <scope>NUCLEOTIDE SEQUENCE [LARGE SCALE GENOMIC DNA]</scope>
    <source>
        <strain evidence="10 11">RP-3-15</strain>
    </source>
</reference>
<evidence type="ECO:0000313" key="11">
    <source>
        <dbReference type="Proteomes" id="UP000307244"/>
    </source>
</evidence>
<evidence type="ECO:0000256" key="1">
    <source>
        <dbReference type="ARBA" id="ARBA00004752"/>
    </source>
</evidence>
<dbReference type="SUPFAM" id="SSF141523">
    <property type="entry name" value="L,D-transpeptidase catalytic domain-like"/>
    <property type="match status" value="1"/>
</dbReference>
<evidence type="ECO:0000256" key="5">
    <source>
        <dbReference type="ARBA" id="ARBA00022984"/>
    </source>
</evidence>
<dbReference type="GO" id="GO:0016740">
    <property type="term" value="F:transferase activity"/>
    <property type="evidence" value="ECO:0007669"/>
    <property type="project" value="UniProtKB-KW"/>
</dbReference>
<feature type="signal peptide" evidence="8">
    <location>
        <begin position="1"/>
        <end position="19"/>
    </location>
</feature>
<keyword evidence="4 7" id="KW-0133">Cell shape</keyword>
<comment type="pathway">
    <text evidence="1 7">Cell wall biogenesis; peptidoglycan biosynthesis.</text>
</comment>
<dbReference type="GO" id="GO:0009252">
    <property type="term" value="P:peptidoglycan biosynthetic process"/>
    <property type="evidence" value="ECO:0007669"/>
    <property type="project" value="UniProtKB-UniPathway"/>
</dbReference>
<gene>
    <name evidence="10" type="ORF">FA047_07875</name>
</gene>
<dbReference type="Proteomes" id="UP000307244">
    <property type="component" value="Unassembled WGS sequence"/>
</dbReference>
<comment type="caution">
    <text evidence="10">The sequence shown here is derived from an EMBL/GenBank/DDBJ whole genome shotgun (WGS) entry which is preliminary data.</text>
</comment>
<dbReference type="PANTHER" id="PTHR36699:SF1">
    <property type="entry name" value="L,D-TRANSPEPTIDASE YAFK-RELATED"/>
    <property type="match status" value="1"/>
</dbReference>
<sequence length="244" mass="28087">MKWFFTLFLLFFMTSTTIAQTDFKARQLTFERVRTAYKEKWSALKAELATAGIMGAFNLYIAAYKNESRLELWVKDTDKKQYQLFKVYSFCASSGTLGPKLKEGDLQTPEGFYHIHAFNPKSNFFLSLRVNYPNGVDRLRSGKEKPGGDIYIHGSCVTVGCIPLTDNKIKEVYVLATEAKNAGQQQIPIHIFPFKMSTANLNEQLLRFPQQKNLWETLRVGYDYFEKNKLVPTVTELNGKYIIK</sequence>
<evidence type="ECO:0000256" key="3">
    <source>
        <dbReference type="ARBA" id="ARBA00022679"/>
    </source>
</evidence>
<keyword evidence="8" id="KW-0732">Signal</keyword>
<dbReference type="GO" id="GO:0004180">
    <property type="term" value="F:carboxypeptidase activity"/>
    <property type="evidence" value="ECO:0007669"/>
    <property type="project" value="UniProtKB-ARBA"/>
</dbReference>
<evidence type="ECO:0000256" key="7">
    <source>
        <dbReference type="PROSITE-ProRule" id="PRU01373"/>
    </source>
</evidence>
<evidence type="ECO:0000313" key="10">
    <source>
        <dbReference type="EMBL" id="TKC07168.1"/>
    </source>
</evidence>
<dbReference type="OrthoDB" id="9809748at2"/>
<dbReference type="InterPro" id="IPR038063">
    <property type="entry name" value="Transpep_catalytic_dom"/>
</dbReference>
<dbReference type="CDD" id="cd16913">
    <property type="entry name" value="YkuD_like"/>
    <property type="match status" value="1"/>
</dbReference>
<dbReference type="PROSITE" id="PS52029">
    <property type="entry name" value="LD_TPASE"/>
    <property type="match status" value="1"/>
</dbReference>